<sequence length="532" mass="61034">MVLKNNLVGKDHSIINQHWSSTGTMNLLLITDNEAVRVEIEQVLNETELVLDCLASDEVKQLFAMDKELSATCVFIDDSLAKSDLLSICSTLIEQSTEHILSILLLIDEENQQNVLEEAFEIGIFDFIKKPIEKWDLLGRLNAMWHLHRESMNRRKNEAAMNDLLEQFRLNISALKAAANAITITDRNGRIAWVNPYFTKLTGYAEHEAVGKNMRILKSSVHTKEFYQQLWDTITSGKVWRGQITNRRKDGIIYHEEMSITPVYNKLGIITHFISIKEDITERKEMEQQRLDDLQVAKRVQQSALSLPFEDEEIDFSAIYLPSSELAGDMYSWFKIDETKYGVIVLDVMGHGVPSSLVSMSVRSVVGGFITKTIDPVKVIKELNDHMLELFRHDDSYINHYFTAIYMVVDLKKKLVEVVNAGHPSALLFFDDDELIELKHTAVPVGLFDQYEIKKEQIHYKTNFQGLLYTDGVVDALADDYDEGMQLLKKHYDGCKGNSMRSDETIACLERTLKERMNVQTDDICMLHVRIK</sequence>
<evidence type="ECO:0000259" key="5">
    <source>
        <dbReference type="PROSITE" id="PS50113"/>
    </source>
</evidence>
<evidence type="ECO:0000259" key="3">
    <source>
        <dbReference type="PROSITE" id="PS50110"/>
    </source>
</evidence>
<dbReference type="InterPro" id="IPR035965">
    <property type="entry name" value="PAS-like_dom_sf"/>
</dbReference>
<comment type="caution">
    <text evidence="6">The sequence shown here is derived from an EMBL/GenBank/DDBJ whole genome shotgun (WGS) entry which is preliminary data.</text>
</comment>
<dbReference type="GO" id="GO:0016791">
    <property type="term" value="F:phosphatase activity"/>
    <property type="evidence" value="ECO:0007669"/>
    <property type="project" value="TreeGrafter"/>
</dbReference>
<protein>
    <recommendedName>
        <fullName evidence="8">Histidine kinase</fullName>
    </recommendedName>
</protein>
<dbReference type="SUPFAM" id="SSF52172">
    <property type="entry name" value="CheY-like"/>
    <property type="match status" value="1"/>
</dbReference>
<evidence type="ECO:0000259" key="4">
    <source>
        <dbReference type="PROSITE" id="PS50112"/>
    </source>
</evidence>
<keyword evidence="2" id="KW-0597">Phosphoprotein</keyword>
<dbReference type="SUPFAM" id="SSF55785">
    <property type="entry name" value="PYP-like sensor domain (PAS domain)"/>
    <property type="match status" value="1"/>
</dbReference>
<dbReference type="PROSITE" id="PS50113">
    <property type="entry name" value="PAC"/>
    <property type="match status" value="1"/>
</dbReference>
<dbReference type="SMART" id="SM00091">
    <property type="entry name" value="PAS"/>
    <property type="match status" value="1"/>
</dbReference>
<keyword evidence="1" id="KW-0378">Hydrolase</keyword>
<dbReference type="Pfam" id="PF00072">
    <property type="entry name" value="Response_reg"/>
    <property type="match status" value="1"/>
</dbReference>
<dbReference type="NCBIfam" id="TIGR00229">
    <property type="entry name" value="sensory_box"/>
    <property type="match status" value="1"/>
</dbReference>
<accession>A0A1E5LJF6</accession>
<dbReference type="InterPro" id="IPR001610">
    <property type="entry name" value="PAC"/>
</dbReference>
<dbReference type="InterPro" id="IPR000700">
    <property type="entry name" value="PAS-assoc_C"/>
</dbReference>
<dbReference type="PANTHER" id="PTHR43156">
    <property type="entry name" value="STAGE II SPORULATION PROTEIN E-RELATED"/>
    <property type="match status" value="1"/>
</dbReference>
<feature type="modified residue" description="4-aspartylphosphate" evidence="2">
    <location>
        <position position="77"/>
    </location>
</feature>
<feature type="domain" description="Response regulatory" evidence="3">
    <location>
        <begin position="26"/>
        <end position="145"/>
    </location>
</feature>
<dbReference type="Pfam" id="PF13426">
    <property type="entry name" value="PAS_9"/>
    <property type="match status" value="1"/>
</dbReference>
<dbReference type="Pfam" id="PF07228">
    <property type="entry name" value="SpoIIE"/>
    <property type="match status" value="1"/>
</dbReference>
<evidence type="ECO:0000256" key="1">
    <source>
        <dbReference type="ARBA" id="ARBA00022801"/>
    </source>
</evidence>
<proteinExistence type="predicted"/>
<evidence type="ECO:0008006" key="8">
    <source>
        <dbReference type="Google" id="ProtNLM"/>
    </source>
</evidence>
<dbReference type="STRING" id="1305675.BFG57_09180"/>
<dbReference type="SMART" id="SM00331">
    <property type="entry name" value="PP2C_SIG"/>
    <property type="match status" value="1"/>
</dbReference>
<dbReference type="PROSITE" id="PS50110">
    <property type="entry name" value="RESPONSE_REGULATORY"/>
    <property type="match status" value="1"/>
</dbReference>
<feature type="domain" description="PAS" evidence="4">
    <location>
        <begin position="157"/>
        <end position="225"/>
    </location>
</feature>
<keyword evidence="7" id="KW-1185">Reference proteome</keyword>
<reference evidence="6 7" key="1">
    <citation type="submission" date="2016-08" db="EMBL/GenBank/DDBJ databases">
        <title>Genome of Bacillus solimangrovi GH2-4.</title>
        <authorList>
            <person name="Lim S."/>
            <person name="Kim B.-C."/>
        </authorList>
    </citation>
    <scope>NUCLEOTIDE SEQUENCE [LARGE SCALE GENOMIC DNA]</scope>
    <source>
        <strain evidence="6 7">GH2-4</strain>
    </source>
</reference>
<dbReference type="InterPro" id="IPR036457">
    <property type="entry name" value="PPM-type-like_dom_sf"/>
</dbReference>
<evidence type="ECO:0000256" key="2">
    <source>
        <dbReference type="PROSITE-ProRule" id="PRU00169"/>
    </source>
</evidence>
<dbReference type="InterPro" id="IPR001932">
    <property type="entry name" value="PPM-type_phosphatase-like_dom"/>
</dbReference>
<dbReference type="InterPro" id="IPR001789">
    <property type="entry name" value="Sig_transdc_resp-reg_receiver"/>
</dbReference>
<dbReference type="InterPro" id="IPR000014">
    <property type="entry name" value="PAS"/>
</dbReference>
<dbReference type="Gene3D" id="3.30.450.20">
    <property type="entry name" value="PAS domain"/>
    <property type="match status" value="1"/>
</dbReference>
<dbReference type="PROSITE" id="PS50112">
    <property type="entry name" value="PAS"/>
    <property type="match status" value="1"/>
</dbReference>
<dbReference type="GO" id="GO:0000160">
    <property type="term" value="P:phosphorelay signal transduction system"/>
    <property type="evidence" value="ECO:0007669"/>
    <property type="project" value="InterPro"/>
</dbReference>
<evidence type="ECO:0000313" key="6">
    <source>
        <dbReference type="EMBL" id="OEH94214.1"/>
    </source>
</evidence>
<gene>
    <name evidence="6" type="ORF">BFG57_09180</name>
</gene>
<dbReference type="InterPro" id="IPR011006">
    <property type="entry name" value="CheY-like_superfamily"/>
</dbReference>
<dbReference type="AlphaFoldDB" id="A0A1E5LJF6"/>
<dbReference type="PANTHER" id="PTHR43156:SF14">
    <property type="entry name" value="PHOSPHOSERINE PHOSPHATASE RSBP"/>
    <property type="match status" value="1"/>
</dbReference>
<dbReference type="RefSeq" id="WP_069715777.1">
    <property type="nucleotide sequence ID" value="NZ_MJEH01000004.1"/>
</dbReference>
<dbReference type="Gene3D" id="3.60.40.10">
    <property type="entry name" value="PPM-type phosphatase domain"/>
    <property type="match status" value="1"/>
</dbReference>
<dbReference type="CDD" id="cd00130">
    <property type="entry name" value="PAS"/>
    <property type="match status" value="1"/>
</dbReference>
<dbReference type="InterPro" id="IPR052016">
    <property type="entry name" value="Bact_Sigma-Reg"/>
</dbReference>
<organism evidence="6 7">
    <name type="scientific">Bacillus solimangrovi</name>
    <dbReference type="NCBI Taxonomy" id="1305675"/>
    <lineage>
        <taxon>Bacteria</taxon>
        <taxon>Bacillati</taxon>
        <taxon>Bacillota</taxon>
        <taxon>Bacilli</taxon>
        <taxon>Bacillales</taxon>
        <taxon>Bacillaceae</taxon>
        <taxon>Bacillus</taxon>
    </lineage>
</organism>
<dbReference type="OrthoDB" id="9763484at2"/>
<dbReference type="SMART" id="SM00086">
    <property type="entry name" value="PAC"/>
    <property type="match status" value="1"/>
</dbReference>
<evidence type="ECO:0000313" key="7">
    <source>
        <dbReference type="Proteomes" id="UP000095209"/>
    </source>
</evidence>
<dbReference type="EMBL" id="MJEH01000004">
    <property type="protein sequence ID" value="OEH94214.1"/>
    <property type="molecule type" value="Genomic_DNA"/>
</dbReference>
<name>A0A1E5LJF6_9BACI</name>
<dbReference type="Proteomes" id="UP000095209">
    <property type="component" value="Unassembled WGS sequence"/>
</dbReference>
<feature type="domain" description="PAC" evidence="5">
    <location>
        <begin position="238"/>
        <end position="292"/>
    </location>
</feature>
<dbReference type="Gene3D" id="3.40.50.2300">
    <property type="match status" value="1"/>
</dbReference>